<evidence type="ECO:0000313" key="2">
    <source>
        <dbReference type="EMBL" id="AJF98260.1"/>
    </source>
</evidence>
<proteinExistence type="predicted"/>
<dbReference type="RefSeq" id="YP_009120495.1">
    <property type="nucleotide sequence ID" value="NC_026440.1"/>
</dbReference>
<dbReference type="Proteomes" id="UP000202511">
    <property type="component" value="Segment"/>
</dbReference>
<protein>
    <submittedName>
        <fullName evidence="2">Uncharacterized protein</fullName>
    </submittedName>
</protein>
<accession>A0A0B5J8L0</accession>
<feature type="region of interest" description="Disordered" evidence="1">
    <location>
        <begin position="104"/>
        <end position="136"/>
    </location>
</feature>
<feature type="compositionally biased region" description="Basic residues" evidence="1">
    <location>
        <begin position="120"/>
        <end position="130"/>
    </location>
</feature>
<sequence>MYLFFYFFGNKKISFWGFIFLNGLGMRRPLTGQSWSAHKTCRRALDRLSWSHFSFVQVSFCFYPSFLSVAKRQEKCAQSQNLFFSIPSGVRLFWWDFGQAAPGRRHKEKEAPRRASAAMRSRKKILKKKGNAPEKF</sequence>
<organism evidence="2 3">
    <name type="scientific">Pandoravirus inopinatum</name>
    <dbReference type="NCBI Taxonomy" id="1605721"/>
    <lineage>
        <taxon>Viruses</taxon>
        <taxon>Pandoravirus</taxon>
    </lineage>
</organism>
<evidence type="ECO:0000256" key="1">
    <source>
        <dbReference type="SAM" id="MobiDB-lite"/>
    </source>
</evidence>
<dbReference type="KEGG" id="vg:23463177"/>
<evidence type="ECO:0000313" key="3">
    <source>
        <dbReference type="Proteomes" id="UP000202511"/>
    </source>
</evidence>
<reference evidence="2 3" key="1">
    <citation type="journal article" date="2015" name="Parasitol. Res.">
        <title>Viruses in close associations with free-living amoebae.</title>
        <authorList>
            <person name="Scheid P."/>
        </authorList>
    </citation>
    <scope>NUCLEOTIDE SEQUENCE [LARGE SCALE GENOMIC DNA]</scope>
    <source>
        <strain evidence="2">KlaHel</strain>
    </source>
</reference>
<name>A0A0B5J8L0_9VIRU</name>
<dbReference type="GeneID" id="23463177"/>
<dbReference type="EMBL" id="KP136319">
    <property type="protein sequence ID" value="AJF98260.1"/>
    <property type="molecule type" value="Genomic_DNA"/>
</dbReference>